<name>A0A9W8MTC7_9AGAR</name>
<comment type="caution">
    <text evidence="3">The sequence shown here is derived from an EMBL/GenBank/DDBJ whole genome shotgun (WGS) entry which is preliminary data.</text>
</comment>
<dbReference type="AlphaFoldDB" id="A0A9W8MTC7"/>
<protein>
    <recommendedName>
        <fullName evidence="2">DUF6534 domain-containing protein</fullName>
    </recommendedName>
</protein>
<proteinExistence type="predicted"/>
<dbReference type="Pfam" id="PF20152">
    <property type="entry name" value="DUF6534"/>
    <property type="match status" value="1"/>
</dbReference>
<dbReference type="OrthoDB" id="3265526at2759"/>
<evidence type="ECO:0000313" key="3">
    <source>
        <dbReference type="EMBL" id="KAJ3508470.1"/>
    </source>
</evidence>
<dbReference type="EMBL" id="JANKHO010000559">
    <property type="protein sequence ID" value="KAJ3508470.1"/>
    <property type="molecule type" value="Genomic_DNA"/>
</dbReference>
<feature type="domain" description="DUF6534" evidence="2">
    <location>
        <begin position="57"/>
        <end position="146"/>
    </location>
</feature>
<keyword evidence="4" id="KW-1185">Reference proteome</keyword>
<evidence type="ECO:0000313" key="4">
    <source>
        <dbReference type="Proteomes" id="UP001148786"/>
    </source>
</evidence>
<dbReference type="PANTHER" id="PTHR40465">
    <property type="entry name" value="CHROMOSOME 1, WHOLE GENOME SHOTGUN SEQUENCE"/>
    <property type="match status" value="1"/>
</dbReference>
<evidence type="ECO:0000259" key="2">
    <source>
        <dbReference type="Pfam" id="PF20152"/>
    </source>
</evidence>
<feature type="transmembrane region" description="Helical" evidence="1">
    <location>
        <begin position="87"/>
        <end position="115"/>
    </location>
</feature>
<keyword evidence="1" id="KW-1133">Transmembrane helix</keyword>
<reference evidence="3" key="1">
    <citation type="submission" date="2022-07" db="EMBL/GenBank/DDBJ databases">
        <title>Genome Sequence of Agrocybe chaxingu.</title>
        <authorList>
            <person name="Buettner E."/>
        </authorList>
    </citation>
    <scope>NUCLEOTIDE SEQUENCE</scope>
    <source>
        <strain evidence="3">MP-N11</strain>
    </source>
</reference>
<gene>
    <name evidence="3" type="ORF">NLJ89_g5735</name>
</gene>
<dbReference type="InterPro" id="IPR045339">
    <property type="entry name" value="DUF6534"/>
</dbReference>
<organism evidence="3 4">
    <name type="scientific">Agrocybe chaxingu</name>
    <dbReference type="NCBI Taxonomy" id="84603"/>
    <lineage>
        <taxon>Eukaryota</taxon>
        <taxon>Fungi</taxon>
        <taxon>Dikarya</taxon>
        <taxon>Basidiomycota</taxon>
        <taxon>Agaricomycotina</taxon>
        <taxon>Agaricomycetes</taxon>
        <taxon>Agaricomycetidae</taxon>
        <taxon>Agaricales</taxon>
        <taxon>Agaricineae</taxon>
        <taxon>Strophariaceae</taxon>
        <taxon>Agrocybe</taxon>
    </lineage>
</organism>
<keyword evidence="1" id="KW-0472">Membrane</keyword>
<feature type="transmembrane region" description="Helical" evidence="1">
    <location>
        <begin position="121"/>
        <end position="141"/>
    </location>
</feature>
<accession>A0A9W8MTC7</accession>
<sequence length="169" mass="19166">MPSRRFINRYVPTPHISRVIPTPFVREGGAIWSTVQVTDFRLTSKKPETHPPVLLCLASALSFMYVRKLMNRFQYARRTGLKAADEVISRIIVFTIQTGLVTSIGAILDLILLITVPEININFIFDVTLVKIYAISLLSTLNARASLNDQLNHRQNLLFEGRPSDTNWV</sequence>
<evidence type="ECO:0000256" key="1">
    <source>
        <dbReference type="SAM" id="Phobius"/>
    </source>
</evidence>
<keyword evidence="1" id="KW-0812">Transmembrane</keyword>
<dbReference type="PANTHER" id="PTHR40465:SF1">
    <property type="entry name" value="DUF6534 DOMAIN-CONTAINING PROTEIN"/>
    <property type="match status" value="1"/>
</dbReference>
<dbReference type="Proteomes" id="UP001148786">
    <property type="component" value="Unassembled WGS sequence"/>
</dbReference>